<dbReference type="InParanoid" id="K5WLH2"/>
<dbReference type="Pfam" id="PF00149">
    <property type="entry name" value="Metallophos"/>
    <property type="match status" value="1"/>
</dbReference>
<evidence type="ECO:0000313" key="2">
    <source>
        <dbReference type="EMBL" id="EKM60034.1"/>
    </source>
</evidence>
<dbReference type="InterPro" id="IPR051693">
    <property type="entry name" value="UPF0046_metallophosphoest"/>
</dbReference>
<proteinExistence type="predicted"/>
<dbReference type="GeneID" id="18908422"/>
<dbReference type="EMBL" id="JH930469">
    <property type="protein sequence ID" value="EKM60034.1"/>
    <property type="molecule type" value="Genomic_DNA"/>
</dbReference>
<dbReference type="InterPro" id="IPR004843">
    <property type="entry name" value="Calcineurin-like_PHP"/>
</dbReference>
<protein>
    <recommendedName>
        <fullName evidence="1">Calcineurin-like phosphoesterase domain-containing protein</fullName>
    </recommendedName>
</protein>
<organism evidence="2 3">
    <name type="scientific">Phanerochaete carnosa (strain HHB-10118-sp)</name>
    <name type="common">White-rot fungus</name>
    <name type="synonym">Peniophora carnosa</name>
    <dbReference type="NCBI Taxonomy" id="650164"/>
    <lineage>
        <taxon>Eukaryota</taxon>
        <taxon>Fungi</taxon>
        <taxon>Dikarya</taxon>
        <taxon>Basidiomycota</taxon>
        <taxon>Agaricomycotina</taxon>
        <taxon>Agaricomycetes</taxon>
        <taxon>Polyporales</taxon>
        <taxon>Phanerochaetaceae</taxon>
        <taxon>Phanerochaete</taxon>
    </lineage>
</organism>
<dbReference type="RefSeq" id="XP_007392582.1">
    <property type="nucleotide sequence ID" value="XM_007392520.1"/>
</dbReference>
<gene>
    <name evidence="2" type="ORF">PHACADRAFT_138454</name>
</gene>
<feature type="domain" description="Calcineurin-like phosphoesterase" evidence="1">
    <location>
        <begin position="52"/>
        <end position="251"/>
    </location>
</feature>
<dbReference type="OrthoDB" id="630188at2759"/>
<reference evidence="2 3" key="1">
    <citation type="journal article" date="2012" name="BMC Genomics">
        <title>Comparative genomics of the white-rot fungi, Phanerochaete carnosa and P. chrysosporium, to elucidate the genetic basis of the distinct wood types they colonize.</title>
        <authorList>
            <person name="Suzuki H."/>
            <person name="MacDonald J."/>
            <person name="Syed K."/>
            <person name="Salamov A."/>
            <person name="Hori C."/>
            <person name="Aerts A."/>
            <person name="Henrissat B."/>
            <person name="Wiebenga A."/>
            <person name="vanKuyk P.A."/>
            <person name="Barry K."/>
            <person name="Lindquist E."/>
            <person name="LaButti K."/>
            <person name="Lapidus A."/>
            <person name="Lucas S."/>
            <person name="Coutinho P."/>
            <person name="Gong Y."/>
            <person name="Samejima M."/>
            <person name="Mahadevan R."/>
            <person name="Abou-Zaid M."/>
            <person name="de Vries R.P."/>
            <person name="Igarashi K."/>
            <person name="Yadav J.S."/>
            <person name="Grigoriev I.V."/>
            <person name="Master E.R."/>
        </authorList>
    </citation>
    <scope>NUCLEOTIDE SEQUENCE [LARGE SCALE GENOMIC DNA]</scope>
    <source>
        <strain evidence="2 3">HHB-10118-sp</strain>
    </source>
</reference>
<evidence type="ECO:0000313" key="3">
    <source>
        <dbReference type="Proteomes" id="UP000008370"/>
    </source>
</evidence>
<dbReference type="KEGG" id="pco:PHACADRAFT_138454"/>
<sequence length="327" mass="35081">MLQTQTAALSPLPGAVFGADGVSGALASETAVVHVAYDVAAPPPRPPGAWTRFVCVSDTHARTFAVPDGDVLLHSGDLTESGTLAEVRATVEWLAGMPHRAKIIIAGNHDLTLDDHEDWYGEEYARWHRRGKEDVDAVREVLTGDEARDAGVVYLQDATHEFQAKEGGRTWTVYGSPWSPYFCNWAFNYERGLHAEALISKIAQTDILLTHGPPAGILDRTMTGDSVGCEALAARLPRLQPRLHVFGHIHEDHGVRVCEWQSSGTGPGSGPGSHRTVFVNAANYPGGPRRRGPNGRLYGVGQGAFQPVIVDLCDTVPPSAEAAGSDV</sequence>
<name>K5WLH2_PHACS</name>
<keyword evidence="3" id="KW-1185">Reference proteome</keyword>
<dbReference type="Proteomes" id="UP000008370">
    <property type="component" value="Unassembled WGS sequence"/>
</dbReference>
<dbReference type="HOGENOM" id="CLU_041441_4_0_1"/>
<dbReference type="CDD" id="cd07379">
    <property type="entry name" value="MPP_239FB"/>
    <property type="match status" value="1"/>
</dbReference>
<dbReference type="SUPFAM" id="SSF56300">
    <property type="entry name" value="Metallo-dependent phosphatases"/>
    <property type="match status" value="1"/>
</dbReference>
<dbReference type="PANTHER" id="PTHR12905">
    <property type="entry name" value="METALLOPHOSPHOESTERASE"/>
    <property type="match status" value="1"/>
</dbReference>
<accession>K5WLH2</accession>
<dbReference type="Gene3D" id="3.60.21.10">
    <property type="match status" value="1"/>
</dbReference>
<evidence type="ECO:0000259" key="1">
    <source>
        <dbReference type="Pfam" id="PF00149"/>
    </source>
</evidence>
<dbReference type="InterPro" id="IPR029052">
    <property type="entry name" value="Metallo-depent_PP-like"/>
</dbReference>
<dbReference type="PANTHER" id="PTHR12905:SF0">
    <property type="entry name" value="CALCINEURIN-LIKE PHOSPHOESTERASE DOMAIN-CONTAINING PROTEIN"/>
    <property type="match status" value="1"/>
</dbReference>
<dbReference type="GO" id="GO:0016787">
    <property type="term" value="F:hydrolase activity"/>
    <property type="evidence" value="ECO:0007669"/>
    <property type="project" value="InterPro"/>
</dbReference>
<dbReference type="AlphaFoldDB" id="K5WLH2"/>